<feature type="region of interest" description="Disordered" evidence="1">
    <location>
        <begin position="313"/>
        <end position="390"/>
    </location>
</feature>
<evidence type="ECO:0000313" key="2">
    <source>
        <dbReference type="Proteomes" id="UP000887572"/>
    </source>
</evidence>
<proteinExistence type="predicted"/>
<reference evidence="3" key="1">
    <citation type="submission" date="2022-11" db="UniProtKB">
        <authorList>
            <consortium name="WormBaseParasite"/>
        </authorList>
    </citation>
    <scope>IDENTIFICATION</scope>
</reference>
<sequence>MNASETTNCGTEMTGVAYVMIDADRISSRIFPDVRMFCIQDEIDVGITRRIIGYCVPLQSYETEFEAAPEPTRLIIPNKAVDNQFVDTFRNYYKFKIRPIFVVPSDANAFQQMSRSAPPQLRDHRILKASAICIRTDMEPILMRRVRPSQVSKSLLNKFRLGRNPHLVPLRLPSGAECYLLLDLAEHCRDIYSASKEPEFAHYHFRELQIEDAKTLAAEAAVVAEVSNTNAEVRSSPNSVAECSTAEQRPGTTVAECSTAEQRPGTSEGTNNDDNMTSPPIKPLTYAQATANGPRRNAASTSNTKSFQKLSEVAGGPELNDGLSSRTPEQQRQRSAEENFSPNVSSESSAKALEVSLSPVPTPPPARLPFSYAEVVTRPPRRTARRNGSL</sequence>
<feature type="compositionally biased region" description="Polar residues" evidence="1">
    <location>
        <begin position="338"/>
        <end position="349"/>
    </location>
</feature>
<feature type="compositionally biased region" description="Basic residues" evidence="1">
    <location>
        <begin position="379"/>
        <end position="390"/>
    </location>
</feature>
<accession>A0A914ID33</accession>
<evidence type="ECO:0000313" key="3">
    <source>
        <dbReference type="WBParaSite" id="Gr19_v10_g8775.t1"/>
    </source>
</evidence>
<dbReference type="AlphaFoldDB" id="A0A914ID33"/>
<protein>
    <submittedName>
        <fullName evidence="3">CABIT domain-containing protein</fullName>
    </submittedName>
</protein>
<organism evidence="2 3">
    <name type="scientific">Globodera rostochiensis</name>
    <name type="common">Golden nematode worm</name>
    <name type="synonym">Heterodera rostochiensis</name>
    <dbReference type="NCBI Taxonomy" id="31243"/>
    <lineage>
        <taxon>Eukaryota</taxon>
        <taxon>Metazoa</taxon>
        <taxon>Ecdysozoa</taxon>
        <taxon>Nematoda</taxon>
        <taxon>Chromadorea</taxon>
        <taxon>Rhabditida</taxon>
        <taxon>Tylenchina</taxon>
        <taxon>Tylenchomorpha</taxon>
        <taxon>Tylenchoidea</taxon>
        <taxon>Heteroderidae</taxon>
        <taxon>Heteroderinae</taxon>
        <taxon>Globodera</taxon>
    </lineage>
</organism>
<keyword evidence="2" id="KW-1185">Reference proteome</keyword>
<name>A0A914ID33_GLORO</name>
<feature type="compositionally biased region" description="Polar residues" evidence="1">
    <location>
        <begin position="228"/>
        <end position="278"/>
    </location>
</feature>
<dbReference type="WBParaSite" id="Gr19_v10_g8775.t1">
    <property type="protein sequence ID" value="Gr19_v10_g8775.t1"/>
    <property type="gene ID" value="Gr19_v10_g8775"/>
</dbReference>
<feature type="region of interest" description="Disordered" evidence="1">
    <location>
        <begin position="228"/>
        <end position="284"/>
    </location>
</feature>
<evidence type="ECO:0000256" key="1">
    <source>
        <dbReference type="SAM" id="MobiDB-lite"/>
    </source>
</evidence>
<dbReference type="Proteomes" id="UP000887572">
    <property type="component" value="Unplaced"/>
</dbReference>